<dbReference type="PANTHER" id="PTHR22617">
    <property type="entry name" value="CHEMOTAXIS SENSOR HISTIDINE KINASE-RELATED"/>
    <property type="match status" value="1"/>
</dbReference>
<dbReference type="InterPro" id="IPR036061">
    <property type="entry name" value="CheW-like_dom_sf"/>
</dbReference>
<sequence length="177" mass="19752">MSHAFELLADYERRSLEHTPGTPEQIDASGLWRGVGYRIGQRRLASMFGEVLEIITLPHLTPVPGAQSWMLGVANIRGTLLPVVDLRMYLEAERTVLHETQRALVVRQPGGNVAVIIDELLGQRHFTDEQRCEPGDLAAGRYADYVKQAYDLGGVQYGVFNMAMLTRDVDFRQAALA</sequence>
<dbReference type="SMART" id="SM00260">
    <property type="entry name" value="CheW"/>
    <property type="match status" value="1"/>
</dbReference>
<dbReference type="CDD" id="cd00588">
    <property type="entry name" value="CheW_like"/>
    <property type="match status" value="1"/>
</dbReference>
<evidence type="ECO:0000313" key="3">
    <source>
        <dbReference type="Proteomes" id="UP000613768"/>
    </source>
</evidence>
<dbReference type="Pfam" id="PF01584">
    <property type="entry name" value="CheW"/>
    <property type="match status" value="1"/>
</dbReference>
<dbReference type="EMBL" id="JACYTR010000010">
    <property type="protein sequence ID" value="MBD8525569.1"/>
    <property type="molecule type" value="Genomic_DNA"/>
</dbReference>
<dbReference type="PANTHER" id="PTHR22617:SF43">
    <property type="entry name" value="PROTEIN PILI"/>
    <property type="match status" value="1"/>
</dbReference>
<reference evidence="2 3" key="1">
    <citation type="submission" date="2020-09" db="EMBL/GenBank/DDBJ databases">
        <title>Pseudoxanthomonas sp. CAU 1598 isolated from sand of Yaerae Beach.</title>
        <authorList>
            <person name="Kim W."/>
        </authorList>
    </citation>
    <scope>NUCLEOTIDE SEQUENCE [LARGE SCALE GENOMIC DNA]</scope>
    <source>
        <strain evidence="2 3">CAU 1598</strain>
    </source>
</reference>
<dbReference type="GO" id="GO:0005829">
    <property type="term" value="C:cytosol"/>
    <property type="evidence" value="ECO:0007669"/>
    <property type="project" value="TreeGrafter"/>
</dbReference>
<comment type="caution">
    <text evidence="2">The sequence shown here is derived from an EMBL/GenBank/DDBJ whole genome shotgun (WGS) entry which is preliminary data.</text>
</comment>
<keyword evidence="3" id="KW-1185">Reference proteome</keyword>
<dbReference type="Gene3D" id="2.40.50.180">
    <property type="entry name" value="CheA-289, Domain 4"/>
    <property type="match status" value="1"/>
</dbReference>
<name>A0AAW3ZLP1_9GAMM</name>
<evidence type="ECO:0000259" key="1">
    <source>
        <dbReference type="PROSITE" id="PS50851"/>
    </source>
</evidence>
<dbReference type="SUPFAM" id="SSF50341">
    <property type="entry name" value="CheW-like"/>
    <property type="match status" value="1"/>
</dbReference>
<dbReference type="GO" id="GO:0007165">
    <property type="term" value="P:signal transduction"/>
    <property type="evidence" value="ECO:0007669"/>
    <property type="project" value="InterPro"/>
</dbReference>
<organism evidence="2 3">
    <name type="scientific">Pseudomarimonas arenosa</name>
    <dbReference type="NCBI Taxonomy" id="2774145"/>
    <lineage>
        <taxon>Bacteria</taxon>
        <taxon>Pseudomonadati</taxon>
        <taxon>Pseudomonadota</taxon>
        <taxon>Gammaproteobacteria</taxon>
        <taxon>Lysobacterales</taxon>
        <taxon>Lysobacteraceae</taxon>
        <taxon>Pseudomarimonas</taxon>
    </lineage>
</organism>
<dbReference type="InterPro" id="IPR039315">
    <property type="entry name" value="CheW"/>
</dbReference>
<dbReference type="InterPro" id="IPR002545">
    <property type="entry name" value="CheW-lke_dom"/>
</dbReference>
<feature type="domain" description="CheW-like" evidence="1">
    <location>
        <begin position="31"/>
        <end position="171"/>
    </location>
</feature>
<dbReference type="Gene3D" id="2.30.30.40">
    <property type="entry name" value="SH3 Domains"/>
    <property type="match status" value="1"/>
</dbReference>
<dbReference type="AlphaFoldDB" id="A0AAW3ZLP1"/>
<dbReference type="RefSeq" id="WP_192028983.1">
    <property type="nucleotide sequence ID" value="NZ_JACYTR010000010.1"/>
</dbReference>
<evidence type="ECO:0000313" key="2">
    <source>
        <dbReference type="EMBL" id="MBD8525569.1"/>
    </source>
</evidence>
<dbReference type="GO" id="GO:0006935">
    <property type="term" value="P:chemotaxis"/>
    <property type="evidence" value="ECO:0007669"/>
    <property type="project" value="InterPro"/>
</dbReference>
<proteinExistence type="predicted"/>
<dbReference type="PROSITE" id="PS50851">
    <property type="entry name" value="CHEW"/>
    <property type="match status" value="1"/>
</dbReference>
<gene>
    <name evidence="2" type="ORF">IFO71_07430</name>
</gene>
<protein>
    <submittedName>
        <fullName evidence="2">Purine-binding chemotaxis protein CheW</fullName>
    </submittedName>
</protein>
<accession>A0AAW3ZLP1</accession>
<dbReference type="Proteomes" id="UP000613768">
    <property type="component" value="Unassembled WGS sequence"/>
</dbReference>